<accession>A0AAE4B4Q6</accession>
<organism evidence="2 3">
    <name type="scientific">Marimonas arenosa</name>
    <dbReference type="NCBI Taxonomy" id="1795305"/>
    <lineage>
        <taxon>Bacteria</taxon>
        <taxon>Pseudomonadati</taxon>
        <taxon>Pseudomonadota</taxon>
        <taxon>Alphaproteobacteria</taxon>
        <taxon>Rhodobacterales</taxon>
        <taxon>Paracoccaceae</taxon>
        <taxon>Marimonas</taxon>
    </lineage>
</organism>
<sequence>MSAEMAAFFRLHRGLPREGPGCDSDVAWAVEQAGLRDFKRVLDAGSGPGGDVAALRAVAPEAEIVAIDNHTPFIDDLKTRFSDDAGVIGYVGDMMAAQGPFELIWCAGAIYFVGVTEALAGWRDALASGGAVAFSQACLFRPDPPAAVDALFEGYPVTDVAGIAAQVAAAGYELLAARPVSDAAWEAYYQPMEARIAALRPGADAALTQVLDEADREIATWRAHARDFGYLLCVARPR</sequence>
<reference evidence="2" key="2">
    <citation type="submission" date="2023-02" db="EMBL/GenBank/DDBJ databases">
        <title>'Rhodoalgimonas zhirmunskyi' gen. nov., isolated from a red alga.</title>
        <authorList>
            <person name="Nedashkovskaya O.I."/>
            <person name="Otstavnykh N.Y."/>
            <person name="Bystritskaya E.P."/>
            <person name="Balabanova L.A."/>
            <person name="Isaeva M.P."/>
        </authorList>
    </citation>
    <scope>NUCLEOTIDE SEQUENCE</scope>
    <source>
        <strain evidence="2">KCTC 52189</strain>
    </source>
</reference>
<dbReference type="GO" id="GO:0032259">
    <property type="term" value="P:methylation"/>
    <property type="evidence" value="ECO:0007669"/>
    <property type="project" value="UniProtKB-KW"/>
</dbReference>
<dbReference type="SUPFAM" id="SSF53335">
    <property type="entry name" value="S-adenosyl-L-methionine-dependent methyltransferases"/>
    <property type="match status" value="1"/>
</dbReference>
<dbReference type="InterPro" id="IPR041698">
    <property type="entry name" value="Methyltransf_25"/>
</dbReference>
<dbReference type="InterPro" id="IPR029063">
    <property type="entry name" value="SAM-dependent_MTases_sf"/>
</dbReference>
<gene>
    <name evidence="2" type="ORF">NO357_00300</name>
</gene>
<evidence type="ECO:0000313" key="3">
    <source>
        <dbReference type="Proteomes" id="UP001226762"/>
    </source>
</evidence>
<dbReference type="AlphaFoldDB" id="A0AAE4B4Q6"/>
<proteinExistence type="predicted"/>
<dbReference type="Gene3D" id="3.40.50.150">
    <property type="entry name" value="Vaccinia Virus protein VP39"/>
    <property type="match status" value="1"/>
</dbReference>
<evidence type="ECO:0000313" key="2">
    <source>
        <dbReference type="EMBL" id="MDQ2088341.1"/>
    </source>
</evidence>
<protein>
    <submittedName>
        <fullName evidence="2">Class I SAM-dependent methyltransferase</fullName>
    </submittedName>
</protein>
<comment type="caution">
    <text evidence="2">The sequence shown here is derived from an EMBL/GenBank/DDBJ whole genome shotgun (WGS) entry which is preliminary data.</text>
</comment>
<dbReference type="EMBL" id="JANHAX010000001">
    <property type="protein sequence ID" value="MDQ2088341.1"/>
    <property type="molecule type" value="Genomic_DNA"/>
</dbReference>
<name>A0AAE4B4Q6_9RHOB</name>
<feature type="domain" description="Methyltransferase" evidence="1">
    <location>
        <begin position="41"/>
        <end position="130"/>
    </location>
</feature>
<dbReference type="Pfam" id="PF13649">
    <property type="entry name" value="Methyltransf_25"/>
    <property type="match status" value="1"/>
</dbReference>
<reference evidence="2" key="1">
    <citation type="submission" date="2022-07" db="EMBL/GenBank/DDBJ databases">
        <authorList>
            <person name="Otstavnykh N."/>
            <person name="Isaeva M."/>
            <person name="Bystritskaya E."/>
        </authorList>
    </citation>
    <scope>NUCLEOTIDE SEQUENCE</scope>
    <source>
        <strain evidence="2">KCTC 52189</strain>
    </source>
</reference>
<keyword evidence="2" id="KW-0808">Transferase</keyword>
<dbReference type="Proteomes" id="UP001226762">
    <property type="component" value="Unassembled WGS sequence"/>
</dbReference>
<keyword evidence="3" id="KW-1185">Reference proteome</keyword>
<keyword evidence="2" id="KW-0489">Methyltransferase</keyword>
<dbReference type="GO" id="GO:0008168">
    <property type="term" value="F:methyltransferase activity"/>
    <property type="evidence" value="ECO:0007669"/>
    <property type="project" value="UniProtKB-KW"/>
</dbReference>
<evidence type="ECO:0000259" key="1">
    <source>
        <dbReference type="Pfam" id="PF13649"/>
    </source>
</evidence>